<protein>
    <submittedName>
        <fullName evidence="2">Methyltransferase domain-containing protein</fullName>
    </submittedName>
</protein>
<evidence type="ECO:0000259" key="1">
    <source>
        <dbReference type="Pfam" id="PF08241"/>
    </source>
</evidence>
<sequence length="216" mass="23591">MASDTPKRGQGFDLKSGTTDADAVSGYYDAWASTYDETLDSWDYRAPAIAAERLARHVQAGDAILDAGCGTGLFGRAMARHGAFRMVGLDISSASLERAGQRDLYDRLIQHDLQRLPLPIDDDAMAGAASVGVLTYIENGAGLLRDLCRCVRPGGVITFTQRTDRWEERAFATIVEAIAEDGAWRVLEISEPLDYLPGNQDFGHDIKVIHTLCRVT</sequence>
<organism evidence="2 3">
    <name type="scientific">Palleronia salina</name>
    <dbReference type="NCBI Taxonomy" id="313368"/>
    <lineage>
        <taxon>Bacteria</taxon>
        <taxon>Pseudomonadati</taxon>
        <taxon>Pseudomonadota</taxon>
        <taxon>Alphaproteobacteria</taxon>
        <taxon>Rhodobacterales</taxon>
        <taxon>Roseobacteraceae</taxon>
        <taxon>Palleronia</taxon>
    </lineage>
</organism>
<accession>A0A1M6J4K8</accession>
<name>A0A1M6J4K8_9RHOB</name>
<evidence type="ECO:0000313" key="2">
    <source>
        <dbReference type="EMBL" id="SHJ41626.1"/>
    </source>
</evidence>
<dbReference type="SUPFAM" id="SSF53335">
    <property type="entry name" value="S-adenosyl-L-methionine-dependent methyltransferases"/>
    <property type="match status" value="1"/>
</dbReference>
<dbReference type="GO" id="GO:0008757">
    <property type="term" value="F:S-adenosylmethionine-dependent methyltransferase activity"/>
    <property type="evidence" value="ECO:0007669"/>
    <property type="project" value="InterPro"/>
</dbReference>
<keyword evidence="2" id="KW-0808">Transferase</keyword>
<reference evidence="2 3" key="1">
    <citation type="submission" date="2016-11" db="EMBL/GenBank/DDBJ databases">
        <authorList>
            <person name="Jaros S."/>
            <person name="Januszkiewicz K."/>
            <person name="Wedrychowicz H."/>
        </authorList>
    </citation>
    <scope>NUCLEOTIDE SEQUENCE [LARGE SCALE GENOMIC DNA]</scope>
    <source>
        <strain evidence="2 3">DSM 26892</strain>
    </source>
</reference>
<dbReference type="Gene3D" id="3.40.50.150">
    <property type="entry name" value="Vaccinia Virus protein VP39"/>
    <property type="match status" value="1"/>
</dbReference>
<dbReference type="AlphaFoldDB" id="A0A1M6J4K8"/>
<feature type="domain" description="Methyltransferase type 11" evidence="1">
    <location>
        <begin position="65"/>
        <end position="158"/>
    </location>
</feature>
<dbReference type="EMBL" id="FQZA01000009">
    <property type="protein sequence ID" value="SHJ41626.1"/>
    <property type="molecule type" value="Genomic_DNA"/>
</dbReference>
<dbReference type="PANTHER" id="PTHR43591:SF110">
    <property type="entry name" value="RHODANESE DOMAIN-CONTAINING PROTEIN"/>
    <property type="match status" value="1"/>
</dbReference>
<gene>
    <name evidence="2" type="ORF">SAMN04488012_10914</name>
</gene>
<keyword evidence="3" id="KW-1185">Reference proteome</keyword>
<dbReference type="Proteomes" id="UP000184040">
    <property type="component" value="Unassembled WGS sequence"/>
</dbReference>
<dbReference type="RefSeq" id="WP_073129138.1">
    <property type="nucleotide sequence ID" value="NZ_FQZA01000009.1"/>
</dbReference>
<dbReference type="InterPro" id="IPR029063">
    <property type="entry name" value="SAM-dependent_MTases_sf"/>
</dbReference>
<dbReference type="STRING" id="313368.SAMN04488012_10914"/>
<dbReference type="GO" id="GO:0032259">
    <property type="term" value="P:methylation"/>
    <property type="evidence" value="ECO:0007669"/>
    <property type="project" value="UniProtKB-KW"/>
</dbReference>
<dbReference type="CDD" id="cd02440">
    <property type="entry name" value="AdoMet_MTases"/>
    <property type="match status" value="1"/>
</dbReference>
<evidence type="ECO:0000313" key="3">
    <source>
        <dbReference type="Proteomes" id="UP000184040"/>
    </source>
</evidence>
<keyword evidence="2" id="KW-0489">Methyltransferase</keyword>
<proteinExistence type="predicted"/>
<dbReference type="InterPro" id="IPR013216">
    <property type="entry name" value="Methyltransf_11"/>
</dbReference>
<dbReference type="Pfam" id="PF08241">
    <property type="entry name" value="Methyltransf_11"/>
    <property type="match status" value="1"/>
</dbReference>
<dbReference type="PANTHER" id="PTHR43591">
    <property type="entry name" value="METHYLTRANSFERASE"/>
    <property type="match status" value="1"/>
</dbReference>